<dbReference type="FunFam" id="2.70.70.10:FF:000001">
    <property type="entry name" value="PTS system glucose-specific IIA component"/>
    <property type="match status" value="1"/>
</dbReference>
<keyword evidence="6" id="KW-0418">Kinase</keyword>
<sequence>MFKKLFGKKAAVDNSAKIASPITGEVISIKEVNDQTFASEMLGKGAGIKPAEGKVIAPADGEITIVFPTKHAVSMLADNGAEILIHIGLDTVNLKGEHFTSHVEVGQKVKKGDLLLEFDVEKIAEAGYDTTSPVLVCNPDTFAGFENIKFGAVEAGEDIIKLTK</sequence>
<dbReference type="InterPro" id="IPR050890">
    <property type="entry name" value="PTS_EIIA_component"/>
</dbReference>
<dbReference type="InterPro" id="IPR001127">
    <property type="entry name" value="PTS_EIIA_1_perm"/>
</dbReference>
<dbReference type="Pfam" id="PF00358">
    <property type="entry name" value="PTS_EIIA_1"/>
    <property type="match status" value="1"/>
</dbReference>
<dbReference type="Proteomes" id="UP000317863">
    <property type="component" value="Unassembled WGS sequence"/>
</dbReference>
<evidence type="ECO:0000259" key="7">
    <source>
        <dbReference type="PROSITE" id="PS51093"/>
    </source>
</evidence>
<keyword evidence="5" id="KW-0598">Phosphotransferase system</keyword>
<accession>A0A544QU28</accession>
<dbReference type="PROSITE" id="PS00371">
    <property type="entry name" value="PTS_EIIA_TYPE_1_HIS"/>
    <property type="match status" value="1"/>
</dbReference>
<evidence type="ECO:0000256" key="4">
    <source>
        <dbReference type="ARBA" id="ARBA00022679"/>
    </source>
</evidence>
<comment type="caution">
    <text evidence="8">The sequence shown here is derived from an EMBL/GenBank/DDBJ whole genome shotgun (WGS) entry which is preliminary data.</text>
</comment>
<evidence type="ECO:0000313" key="8">
    <source>
        <dbReference type="EMBL" id="TQQ84198.1"/>
    </source>
</evidence>
<dbReference type="NCBIfam" id="TIGR00830">
    <property type="entry name" value="PTBA"/>
    <property type="match status" value="1"/>
</dbReference>
<gene>
    <name evidence="8" type="ORF">EXD82_07620</name>
</gene>
<proteinExistence type="predicted"/>
<dbReference type="Gene3D" id="2.70.70.10">
    <property type="entry name" value="Glucose Permease (Domain IIA)"/>
    <property type="match status" value="1"/>
</dbReference>
<evidence type="ECO:0000256" key="6">
    <source>
        <dbReference type="ARBA" id="ARBA00022777"/>
    </source>
</evidence>
<evidence type="ECO:0000256" key="2">
    <source>
        <dbReference type="ARBA" id="ARBA00022448"/>
    </source>
</evidence>
<dbReference type="InterPro" id="IPR011055">
    <property type="entry name" value="Dup_hybrid_motif"/>
</dbReference>
<organism evidence="8 9">
    <name type="scientific">Peptacetobacter hominis</name>
    <dbReference type="NCBI Taxonomy" id="2743610"/>
    <lineage>
        <taxon>Bacteria</taxon>
        <taxon>Bacillati</taxon>
        <taxon>Bacillota</taxon>
        <taxon>Clostridia</taxon>
        <taxon>Peptostreptococcales</taxon>
        <taxon>Peptostreptococcaceae</taxon>
        <taxon>Peptacetobacter</taxon>
    </lineage>
</organism>
<evidence type="ECO:0000256" key="1">
    <source>
        <dbReference type="ARBA" id="ARBA00004496"/>
    </source>
</evidence>
<reference evidence="8 9" key="1">
    <citation type="submission" date="2019-02" db="EMBL/GenBank/DDBJ databases">
        <title>Peptostreptococcaceae bacterium ZHW00191 nov., a new bacterium isolated from the human gut.</title>
        <authorList>
            <person name="Zhou H.-W."/>
            <person name="Chen X.-J."/>
        </authorList>
    </citation>
    <scope>NUCLEOTIDE SEQUENCE [LARGE SCALE GENOMIC DNA]</scope>
    <source>
        <strain evidence="8 9">ZHW00191</strain>
    </source>
</reference>
<dbReference type="RefSeq" id="WP_142536319.1">
    <property type="nucleotide sequence ID" value="NZ_SGJB01000013.1"/>
</dbReference>
<feature type="domain" description="PTS EIIA type-1" evidence="7">
    <location>
        <begin position="34"/>
        <end position="138"/>
    </location>
</feature>
<keyword evidence="9" id="KW-1185">Reference proteome</keyword>
<keyword evidence="2" id="KW-0813">Transport</keyword>
<dbReference type="EMBL" id="SGJB01000013">
    <property type="protein sequence ID" value="TQQ84198.1"/>
    <property type="molecule type" value="Genomic_DNA"/>
</dbReference>
<dbReference type="OrthoDB" id="92465at2"/>
<comment type="subcellular location">
    <subcellularLocation>
        <location evidence="1">Cytoplasm</location>
    </subcellularLocation>
</comment>
<protein>
    <submittedName>
        <fullName evidence="8">PTS glucose transporter subunit IIA</fullName>
    </submittedName>
</protein>
<name>A0A544QU28_9FIRM</name>
<dbReference type="PROSITE" id="PS51093">
    <property type="entry name" value="PTS_EIIA_TYPE_1"/>
    <property type="match status" value="1"/>
</dbReference>
<keyword evidence="3 8" id="KW-0762">Sugar transport</keyword>
<dbReference type="GO" id="GO:0009401">
    <property type="term" value="P:phosphoenolpyruvate-dependent sugar phosphotransferase system"/>
    <property type="evidence" value="ECO:0007669"/>
    <property type="project" value="UniProtKB-KW"/>
</dbReference>
<dbReference type="PANTHER" id="PTHR45008:SF1">
    <property type="entry name" value="PTS SYSTEM GLUCOSE-SPECIFIC EIIA COMPONENT"/>
    <property type="match status" value="1"/>
</dbReference>
<evidence type="ECO:0000256" key="5">
    <source>
        <dbReference type="ARBA" id="ARBA00022683"/>
    </source>
</evidence>
<keyword evidence="4" id="KW-0808">Transferase</keyword>
<dbReference type="PANTHER" id="PTHR45008">
    <property type="entry name" value="PTS SYSTEM GLUCOSE-SPECIFIC EIIA COMPONENT"/>
    <property type="match status" value="1"/>
</dbReference>
<dbReference type="AlphaFoldDB" id="A0A544QU28"/>
<dbReference type="GO" id="GO:0005737">
    <property type="term" value="C:cytoplasm"/>
    <property type="evidence" value="ECO:0007669"/>
    <property type="project" value="UniProtKB-SubCell"/>
</dbReference>
<dbReference type="GO" id="GO:0016301">
    <property type="term" value="F:kinase activity"/>
    <property type="evidence" value="ECO:0007669"/>
    <property type="project" value="UniProtKB-KW"/>
</dbReference>
<evidence type="ECO:0000256" key="3">
    <source>
        <dbReference type="ARBA" id="ARBA00022597"/>
    </source>
</evidence>
<dbReference type="SUPFAM" id="SSF51261">
    <property type="entry name" value="Duplicated hybrid motif"/>
    <property type="match status" value="1"/>
</dbReference>
<evidence type="ECO:0000313" key="9">
    <source>
        <dbReference type="Proteomes" id="UP000317863"/>
    </source>
</evidence>